<protein>
    <submittedName>
        <fullName evidence="2">Uncharacterized protein</fullName>
    </submittedName>
</protein>
<dbReference type="Proteomes" id="UP000663824">
    <property type="component" value="Unassembled WGS sequence"/>
</dbReference>
<evidence type="ECO:0000313" key="2">
    <source>
        <dbReference type="EMBL" id="CAF2123033.1"/>
    </source>
</evidence>
<gene>
    <name evidence="1" type="ORF">MBJ925_LOCUS16568</name>
    <name evidence="4" type="ORF">SMN809_LOCUS78948</name>
    <name evidence="2" type="ORF">WKI299_LOCUS24759</name>
    <name evidence="3" type="ORF">XDN619_LOCUS36600</name>
</gene>
<organism evidence="2 5">
    <name type="scientific">Rotaria magnacalcarata</name>
    <dbReference type="NCBI Taxonomy" id="392030"/>
    <lineage>
        <taxon>Eukaryota</taxon>
        <taxon>Metazoa</taxon>
        <taxon>Spiralia</taxon>
        <taxon>Gnathifera</taxon>
        <taxon>Rotifera</taxon>
        <taxon>Eurotatoria</taxon>
        <taxon>Bdelloidea</taxon>
        <taxon>Philodinida</taxon>
        <taxon>Philodinidae</taxon>
        <taxon>Rotaria</taxon>
    </lineage>
</organism>
<accession>A0A816VN69</accession>
<dbReference type="EMBL" id="CAJNRE010008056">
    <property type="protein sequence ID" value="CAF2070216.1"/>
    <property type="molecule type" value="Genomic_DNA"/>
</dbReference>
<sequence>MDRKQAAKTYLEETNKLRSKLSGLDVKSIEEKASGEVLKWRRNFDTSSSIQLERVFNEIEQRKQTEVIALANELRIDLNEFKQSTLSRLEKLDEFLSEISLNDEGQVNYVKFELDSMNKTIDCLQMNIIVKVVDASKQRRSSTALTRNTLQLSKVFDFNKSPSNSDSSIGFFQTIINFFSSASSAGARYYNIDLPE</sequence>
<dbReference type="Proteomes" id="UP000663856">
    <property type="component" value="Unassembled WGS sequence"/>
</dbReference>
<evidence type="ECO:0000313" key="4">
    <source>
        <dbReference type="EMBL" id="CAF5213135.1"/>
    </source>
</evidence>
<dbReference type="AlphaFoldDB" id="A0A816VN69"/>
<name>A0A816VN69_9BILA</name>
<evidence type="ECO:0000313" key="1">
    <source>
        <dbReference type="EMBL" id="CAF2070216.1"/>
    </source>
</evidence>
<dbReference type="EMBL" id="CAJNRF010010682">
    <property type="protein sequence ID" value="CAF2123033.1"/>
    <property type="molecule type" value="Genomic_DNA"/>
</dbReference>
<dbReference type="EMBL" id="CAJNRG010018890">
    <property type="protein sequence ID" value="CAF2265471.1"/>
    <property type="molecule type" value="Genomic_DNA"/>
</dbReference>
<evidence type="ECO:0000313" key="5">
    <source>
        <dbReference type="Proteomes" id="UP000663856"/>
    </source>
</evidence>
<dbReference type="Proteomes" id="UP000676336">
    <property type="component" value="Unassembled WGS sequence"/>
</dbReference>
<dbReference type="Proteomes" id="UP000663887">
    <property type="component" value="Unassembled WGS sequence"/>
</dbReference>
<reference evidence="2" key="1">
    <citation type="submission" date="2021-02" db="EMBL/GenBank/DDBJ databases">
        <authorList>
            <person name="Nowell W R."/>
        </authorList>
    </citation>
    <scope>NUCLEOTIDE SEQUENCE</scope>
</reference>
<comment type="caution">
    <text evidence="2">The sequence shown here is derived from an EMBL/GenBank/DDBJ whole genome shotgun (WGS) entry which is preliminary data.</text>
</comment>
<evidence type="ECO:0000313" key="3">
    <source>
        <dbReference type="EMBL" id="CAF2265471.1"/>
    </source>
</evidence>
<proteinExistence type="predicted"/>
<dbReference type="EMBL" id="CAJOBI010341218">
    <property type="protein sequence ID" value="CAF5213135.1"/>
    <property type="molecule type" value="Genomic_DNA"/>
</dbReference>